<proteinExistence type="predicted"/>
<evidence type="ECO:0000313" key="3">
    <source>
        <dbReference type="EMBL" id="HIU63016.1"/>
    </source>
</evidence>
<dbReference type="EMBL" id="DVNJ01000024">
    <property type="protein sequence ID" value="HIU63016.1"/>
    <property type="molecule type" value="Genomic_DNA"/>
</dbReference>
<keyword evidence="2" id="KW-0732">Signal</keyword>
<keyword evidence="1" id="KW-0812">Transmembrane</keyword>
<dbReference type="AlphaFoldDB" id="A0A9D1MMS9"/>
<feature type="signal peptide" evidence="2">
    <location>
        <begin position="1"/>
        <end position="29"/>
    </location>
</feature>
<evidence type="ECO:0000313" key="4">
    <source>
        <dbReference type="Proteomes" id="UP000824145"/>
    </source>
</evidence>
<keyword evidence="1" id="KW-1133">Transmembrane helix</keyword>
<accession>A0A9D1MMS9</accession>
<sequence>MNRKFVLTLILAVVMISVIAFSACGVALAEEGVIWDRFDAENKKSVFPAYPRLDADKTTPGFGEYVTADGVKVNDGYTLKPITGDMDAWTAYQTMRENQKNVIEKAQVTTTASQIDVQVTGATGVLSIAKGKHLDIVQYASWMKADMEDGSYYDQTISQMDQIGISYLESLTSLFGAWSKSSYDASTDTYSSQTGGKGSMAPDETAPAGITALWMGTPSTWNSSEVTYNESQAKFDKTNRFTSNFDGADYKVYTGDDEKLGAYKSSENSKNNDSLGNKVIYVEFKGSDGNFGAGTFYVWDEYCWDYDLNKYVPQYVGFDRDRHFKALPSRGDGISNYMVTDDTFDMSKSQITAEEIDGHTYYVIDVVLTDAVVDWDIITGGELGSLQGSIIDFVAFDTEHGGFQRELTLRYEVWDTGVIRRAIRTYSIATDDQDGSGPTDQQILALGAATAYGSATNNQIQEFAYSGDTLDLSSPMYGFEKGALLDKLGVIGVCVGVGAAVLIALIVTLVVLAKKGIIGKKKNKKAAETAGEGADAENKE</sequence>
<comment type="caution">
    <text evidence="3">The sequence shown here is derived from an EMBL/GenBank/DDBJ whole genome shotgun (WGS) entry which is preliminary data.</text>
</comment>
<evidence type="ECO:0000256" key="1">
    <source>
        <dbReference type="SAM" id="Phobius"/>
    </source>
</evidence>
<feature type="transmembrane region" description="Helical" evidence="1">
    <location>
        <begin position="488"/>
        <end position="512"/>
    </location>
</feature>
<evidence type="ECO:0000256" key="2">
    <source>
        <dbReference type="SAM" id="SignalP"/>
    </source>
</evidence>
<gene>
    <name evidence="3" type="ORF">IAB07_04555</name>
</gene>
<name>A0A9D1MMS9_9FIRM</name>
<keyword evidence="1" id="KW-0472">Membrane</keyword>
<feature type="chain" id="PRO_5038844259" evidence="2">
    <location>
        <begin position="30"/>
        <end position="540"/>
    </location>
</feature>
<protein>
    <submittedName>
        <fullName evidence="3">Uncharacterized protein</fullName>
    </submittedName>
</protein>
<dbReference type="Proteomes" id="UP000824145">
    <property type="component" value="Unassembled WGS sequence"/>
</dbReference>
<organism evidence="3 4">
    <name type="scientific">Candidatus Caccalectryoclostridium excrementigallinarum</name>
    <dbReference type="NCBI Taxonomy" id="2840710"/>
    <lineage>
        <taxon>Bacteria</taxon>
        <taxon>Bacillati</taxon>
        <taxon>Bacillota</taxon>
        <taxon>Clostridia</taxon>
        <taxon>Christensenellales</taxon>
        <taxon>Christensenellaceae</taxon>
        <taxon>Christensenellaceae incertae sedis</taxon>
        <taxon>Candidatus Caccalectryoclostridium</taxon>
    </lineage>
</organism>
<reference evidence="3" key="1">
    <citation type="submission" date="2020-10" db="EMBL/GenBank/DDBJ databases">
        <authorList>
            <person name="Gilroy R."/>
        </authorList>
    </citation>
    <scope>NUCLEOTIDE SEQUENCE</scope>
    <source>
        <strain evidence="3">9366</strain>
    </source>
</reference>
<dbReference type="PROSITE" id="PS51257">
    <property type="entry name" value="PROKAR_LIPOPROTEIN"/>
    <property type="match status" value="1"/>
</dbReference>
<reference evidence="3" key="2">
    <citation type="journal article" date="2021" name="PeerJ">
        <title>Extensive microbial diversity within the chicken gut microbiome revealed by metagenomics and culture.</title>
        <authorList>
            <person name="Gilroy R."/>
            <person name="Ravi A."/>
            <person name="Getino M."/>
            <person name="Pursley I."/>
            <person name="Horton D.L."/>
            <person name="Alikhan N.F."/>
            <person name="Baker D."/>
            <person name="Gharbi K."/>
            <person name="Hall N."/>
            <person name="Watson M."/>
            <person name="Adriaenssens E.M."/>
            <person name="Foster-Nyarko E."/>
            <person name="Jarju S."/>
            <person name="Secka A."/>
            <person name="Antonio M."/>
            <person name="Oren A."/>
            <person name="Chaudhuri R.R."/>
            <person name="La Ragione R."/>
            <person name="Hildebrand F."/>
            <person name="Pallen M.J."/>
        </authorList>
    </citation>
    <scope>NUCLEOTIDE SEQUENCE</scope>
    <source>
        <strain evidence="3">9366</strain>
    </source>
</reference>